<proteinExistence type="predicted"/>
<dbReference type="InterPro" id="IPR042302">
    <property type="entry name" value="E1_FCCH_sf"/>
</dbReference>
<evidence type="ECO:0000313" key="1">
    <source>
        <dbReference type="EMBL" id="CAB4120765.1"/>
    </source>
</evidence>
<name>A0A6J5KGY1_9CAUD</name>
<reference evidence="1" key="1">
    <citation type="submission" date="2020-04" db="EMBL/GenBank/DDBJ databases">
        <authorList>
            <person name="Chiriac C."/>
            <person name="Salcher M."/>
            <person name="Ghai R."/>
            <person name="Kavagutti S V."/>
        </authorList>
    </citation>
    <scope>NUCLEOTIDE SEQUENCE</scope>
</reference>
<protein>
    <submittedName>
        <fullName evidence="1">Uncharacterized protein</fullName>
    </submittedName>
</protein>
<accession>A0A6J5KGY1</accession>
<sequence>MPYRVGSAVFSKGEISEELLARFDVDSYHTALKQARNVIVMKYGGVTKRPGTRFIAPVYKDQGVRLMPFQYSLEQTYVLEMGQAYMRVAALGGVVIEDKLTVEAITRGTTTIIKVSYHAYNVGDQVYFSGVVGADDINGKIVTVTEVIDANNFRIALDTTGYGVLTSDTGGTIRSSAPAAPPADPVVPPVATTPTKPDLGAWNNYGFGFR</sequence>
<gene>
    <name evidence="1" type="ORF">UFOVP5_2</name>
</gene>
<dbReference type="Gene3D" id="2.40.30.180">
    <property type="entry name" value="Ubiquitin-activating enzyme E1, FCCH domain"/>
    <property type="match status" value="1"/>
</dbReference>
<dbReference type="EMBL" id="LR796135">
    <property type="protein sequence ID" value="CAB4120765.1"/>
    <property type="molecule type" value="Genomic_DNA"/>
</dbReference>
<organism evidence="1">
    <name type="scientific">uncultured Caudovirales phage</name>
    <dbReference type="NCBI Taxonomy" id="2100421"/>
    <lineage>
        <taxon>Viruses</taxon>
        <taxon>Duplodnaviria</taxon>
        <taxon>Heunggongvirae</taxon>
        <taxon>Uroviricota</taxon>
        <taxon>Caudoviricetes</taxon>
        <taxon>Peduoviridae</taxon>
        <taxon>Maltschvirus</taxon>
        <taxon>Maltschvirus maltsch</taxon>
    </lineage>
</organism>